<evidence type="ECO:0000256" key="7">
    <source>
        <dbReference type="ARBA" id="ARBA00013129"/>
    </source>
</evidence>
<evidence type="ECO:0000256" key="20">
    <source>
        <dbReference type="ARBA" id="ARBA00049209"/>
    </source>
</evidence>
<dbReference type="PANTHER" id="PTHR12592:SF0">
    <property type="entry name" value="ATP-DEPENDENT (S)-NAD(P)H-HYDRATE DEHYDRATASE"/>
    <property type="match status" value="1"/>
</dbReference>
<dbReference type="CDD" id="cd01171">
    <property type="entry name" value="YXKO-related"/>
    <property type="match status" value="1"/>
</dbReference>
<comment type="cofactor">
    <cofactor evidence="3">
        <name>K(+)</name>
        <dbReference type="ChEBI" id="CHEBI:29103"/>
    </cofactor>
</comment>
<evidence type="ECO:0000256" key="15">
    <source>
        <dbReference type="ARBA" id="ARBA00023239"/>
    </source>
</evidence>
<comment type="catalytic activity">
    <reaction evidence="19">
        <text>(6S)-NADHX + ADP = AMP + phosphate + NADH + H(+)</text>
        <dbReference type="Rhea" id="RHEA:32223"/>
        <dbReference type="ChEBI" id="CHEBI:15378"/>
        <dbReference type="ChEBI" id="CHEBI:43474"/>
        <dbReference type="ChEBI" id="CHEBI:57945"/>
        <dbReference type="ChEBI" id="CHEBI:64074"/>
        <dbReference type="ChEBI" id="CHEBI:456215"/>
        <dbReference type="ChEBI" id="CHEBI:456216"/>
        <dbReference type="EC" id="4.2.1.136"/>
    </reaction>
</comment>
<dbReference type="Pfam" id="PF01256">
    <property type="entry name" value="Carb_kinase"/>
    <property type="match status" value="1"/>
</dbReference>
<keyword evidence="8" id="KW-0479">Metal-binding</keyword>
<evidence type="ECO:0000256" key="19">
    <source>
        <dbReference type="ARBA" id="ARBA00048238"/>
    </source>
</evidence>
<evidence type="ECO:0000256" key="4">
    <source>
        <dbReference type="ARBA" id="ARBA00006001"/>
    </source>
</evidence>
<evidence type="ECO:0000256" key="17">
    <source>
        <dbReference type="ARBA" id="ARBA00025153"/>
    </source>
</evidence>
<reference evidence="23" key="1">
    <citation type="submission" date="2018-06" db="EMBL/GenBank/DDBJ databases">
        <authorList>
            <person name="Zhirakovskaya E."/>
        </authorList>
    </citation>
    <scope>NUCLEOTIDE SEQUENCE</scope>
</reference>
<evidence type="ECO:0000256" key="9">
    <source>
        <dbReference type="ARBA" id="ARBA00022741"/>
    </source>
</evidence>
<protein>
    <recommendedName>
        <fullName evidence="18">Nicotinamide nucleotide repair protein</fullName>
        <ecNumber evidence="7">4.2.1.136</ecNumber>
        <ecNumber evidence="6">5.1.99.6</ecNumber>
    </recommendedName>
</protein>
<comment type="similarity">
    <text evidence="5">In the C-terminal section; belongs to the NnrD/CARKD family.</text>
</comment>
<evidence type="ECO:0000256" key="13">
    <source>
        <dbReference type="ARBA" id="ARBA00023027"/>
    </source>
</evidence>
<dbReference type="PROSITE" id="PS01050">
    <property type="entry name" value="YJEF_C_2"/>
    <property type="match status" value="1"/>
</dbReference>
<feature type="domain" description="YjeF C-terminal" evidence="21">
    <location>
        <begin position="223"/>
        <end position="512"/>
    </location>
</feature>
<name>A0A3B1DEX2_9ZZZZ</name>
<dbReference type="InterPro" id="IPR000631">
    <property type="entry name" value="CARKD"/>
</dbReference>
<comment type="similarity">
    <text evidence="4">In the N-terminal section; belongs to the NnrE/AIBP family.</text>
</comment>
<dbReference type="HAMAP" id="MF_01966">
    <property type="entry name" value="NADHX_epimerase"/>
    <property type="match status" value="1"/>
</dbReference>
<keyword evidence="10" id="KW-0067">ATP-binding</keyword>
<gene>
    <name evidence="23" type="ORF">MNBD_NITROSPIRAE03-252</name>
</gene>
<keyword evidence="16" id="KW-0511">Multifunctional enzyme</keyword>
<proteinExistence type="inferred from homology"/>
<dbReference type="InterPro" id="IPR017953">
    <property type="entry name" value="Carbohydrate_kinase_pred_CS"/>
</dbReference>
<evidence type="ECO:0000259" key="21">
    <source>
        <dbReference type="PROSITE" id="PS51383"/>
    </source>
</evidence>
<dbReference type="InterPro" id="IPR029056">
    <property type="entry name" value="Ribokinase-like"/>
</dbReference>
<feature type="domain" description="YjeF N-terminal" evidence="22">
    <location>
        <begin position="9"/>
        <end position="213"/>
    </location>
</feature>
<evidence type="ECO:0000256" key="8">
    <source>
        <dbReference type="ARBA" id="ARBA00022723"/>
    </source>
</evidence>
<evidence type="ECO:0000256" key="3">
    <source>
        <dbReference type="ARBA" id="ARBA00001958"/>
    </source>
</evidence>
<dbReference type="InterPro" id="IPR004443">
    <property type="entry name" value="YjeF_N_dom"/>
</dbReference>
<comment type="catalytic activity">
    <reaction evidence="1">
        <text>(6R)-NADHX = (6S)-NADHX</text>
        <dbReference type="Rhea" id="RHEA:32215"/>
        <dbReference type="ChEBI" id="CHEBI:64074"/>
        <dbReference type="ChEBI" id="CHEBI:64075"/>
        <dbReference type="EC" id="5.1.99.6"/>
    </reaction>
</comment>
<dbReference type="EMBL" id="UOGI01000350">
    <property type="protein sequence ID" value="VAX34564.1"/>
    <property type="molecule type" value="Genomic_DNA"/>
</dbReference>
<dbReference type="InterPro" id="IPR030677">
    <property type="entry name" value="Nnr"/>
</dbReference>
<evidence type="ECO:0000256" key="5">
    <source>
        <dbReference type="ARBA" id="ARBA00009524"/>
    </source>
</evidence>
<evidence type="ECO:0000256" key="6">
    <source>
        <dbReference type="ARBA" id="ARBA00012228"/>
    </source>
</evidence>
<comment type="catalytic activity">
    <reaction evidence="20">
        <text>(6S)-NADPHX + ADP = AMP + phosphate + NADPH + H(+)</text>
        <dbReference type="Rhea" id="RHEA:32235"/>
        <dbReference type="ChEBI" id="CHEBI:15378"/>
        <dbReference type="ChEBI" id="CHEBI:43474"/>
        <dbReference type="ChEBI" id="CHEBI:57783"/>
        <dbReference type="ChEBI" id="CHEBI:64076"/>
        <dbReference type="ChEBI" id="CHEBI:456215"/>
        <dbReference type="ChEBI" id="CHEBI:456216"/>
        <dbReference type="EC" id="4.2.1.136"/>
    </reaction>
</comment>
<dbReference type="GO" id="GO:0110051">
    <property type="term" value="P:metabolite repair"/>
    <property type="evidence" value="ECO:0007669"/>
    <property type="project" value="TreeGrafter"/>
</dbReference>
<keyword evidence="14 23" id="KW-0413">Isomerase</keyword>
<dbReference type="Gene3D" id="3.40.1190.20">
    <property type="match status" value="1"/>
</dbReference>
<evidence type="ECO:0000256" key="16">
    <source>
        <dbReference type="ARBA" id="ARBA00023268"/>
    </source>
</evidence>
<dbReference type="AlphaFoldDB" id="A0A3B1DEX2"/>
<evidence type="ECO:0000256" key="2">
    <source>
        <dbReference type="ARBA" id="ARBA00000909"/>
    </source>
</evidence>
<evidence type="ECO:0000259" key="22">
    <source>
        <dbReference type="PROSITE" id="PS51385"/>
    </source>
</evidence>
<dbReference type="NCBIfam" id="TIGR00197">
    <property type="entry name" value="yjeF_nterm"/>
    <property type="match status" value="1"/>
</dbReference>
<evidence type="ECO:0000256" key="12">
    <source>
        <dbReference type="ARBA" id="ARBA00022958"/>
    </source>
</evidence>
<dbReference type="PROSITE" id="PS51385">
    <property type="entry name" value="YJEF_N"/>
    <property type="match status" value="1"/>
</dbReference>
<dbReference type="PIRSF" id="PIRSF017184">
    <property type="entry name" value="Nnr"/>
    <property type="match status" value="1"/>
</dbReference>
<dbReference type="SUPFAM" id="SSF53613">
    <property type="entry name" value="Ribokinase-like"/>
    <property type="match status" value="1"/>
</dbReference>
<evidence type="ECO:0000256" key="14">
    <source>
        <dbReference type="ARBA" id="ARBA00023235"/>
    </source>
</evidence>
<evidence type="ECO:0000256" key="10">
    <source>
        <dbReference type="ARBA" id="ARBA00022840"/>
    </source>
</evidence>
<evidence type="ECO:0000256" key="18">
    <source>
        <dbReference type="ARBA" id="ARBA00032624"/>
    </source>
</evidence>
<dbReference type="Pfam" id="PF03853">
    <property type="entry name" value="YjeF_N"/>
    <property type="match status" value="1"/>
</dbReference>
<dbReference type="GO" id="GO:0046872">
    <property type="term" value="F:metal ion binding"/>
    <property type="evidence" value="ECO:0007669"/>
    <property type="project" value="UniProtKB-KW"/>
</dbReference>
<keyword evidence="15 23" id="KW-0456">Lyase</keyword>
<dbReference type="GO" id="GO:0052855">
    <property type="term" value="F:ADP-dependent NAD(P)H-hydrate dehydratase activity"/>
    <property type="evidence" value="ECO:0007669"/>
    <property type="project" value="UniProtKB-EC"/>
</dbReference>
<dbReference type="NCBIfam" id="TIGR00196">
    <property type="entry name" value="yjeF_cterm"/>
    <property type="match status" value="1"/>
</dbReference>
<dbReference type="InterPro" id="IPR036652">
    <property type="entry name" value="YjeF_N_dom_sf"/>
</dbReference>
<comment type="catalytic activity">
    <reaction evidence="2">
        <text>(6R)-NADPHX = (6S)-NADPHX</text>
        <dbReference type="Rhea" id="RHEA:32227"/>
        <dbReference type="ChEBI" id="CHEBI:64076"/>
        <dbReference type="ChEBI" id="CHEBI:64077"/>
        <dbReference type="EC" id="5.1.99.6"/>
    </reaction>
</comment>
<evidence type="ECO:0000313" key="23">
    <source>
        <dbReference type="EMBL" id="VAX34564.1"/>
    </source>
</evidence>
<evidence type="ECO:0000256" key="1">
    <source>
        <dbReference type="ARBA" id="ARBA00000013"/>
    </source>
</evidence>
<dbReference type="GO" id="GO:0005524">
    <property type="term" value="F:ATP binding"/>
    <property type="evidence" value="ECO:0007669"/>
    <property type="project" value="UniProtKB-KW"/>
</dbReference>
<dbReference type="FunFam" id="3.40.50.10260:FF:000003">
    <property type="entry name" value="Multifunctional fusion protein"/>
    <property type="match status" value="1"/>
</dbReference>
<sequence>MKVVNAQQMREIDRQTIEDYGIASAVLMERAGLSVVNRVKHFFDRSMRVLVLAGNGNNGGDGLVVARLLHNEGRDVRVFLISSPEKLSHDCLRQYETAKKMGVRIFTEKLPVLKDLRGSLVIDAILGTGLNKPLRGEIANLADRVNRARVNVVAVDIATGVSSDTGKIMGTAIRAGFTVTFGLPKVGHVIYPGAEYTGRLFVEDIGFPPALLNPESMSLELIEKEHVSLLLPERLKNSCKGDYGHVLVIGGSVGKTGAPLLSARAALRSGAGLVTIGAPDSITDSLMASVLEEMTLPLPSTAAGTVSGEAAVTVLDFLYEKADVLAIGPGLSTDGETVEFVLKTISNSPVPMVVDADGLNALSTLEYKEIVVFLNKLRAPAVLTPHPGEMARLVRMSISDIADDLIGVARKFSRDTGCCLVLKGVPTLIATPEGQCFINTTGNPGMATAGTGDVLTGIIASFTGQGLQPLEAALAGVYLHGLTGDIAVKGTTGYAFTANDLINGLPMGFHSLLSDLQPPK</sequence>
<accession>A0A3B1DEX2</accession>
<dbReference type="EC" id="5.1.99.6" evidence="6"/>
<dbReference type="Gene3D" id="3.40.50.10260">
    <property type="entry name" value="YjeF N-terminal domain"/>
    <property type="match status" value="1"/>
</dbReference>
<evidence type="ECO:0000256" key="11">
    <source>
        <dbReference type="ARBA" id="ARBA00022857"/>
    </source>
</evidence>
<keyword evidence="11" id="KW-0521">NADP</keyword>
<keyword evidence="9" id="KW-0547">Nucleotide-binding</keyword>
<dbReference type="PROSITE" id="PS51383">
    <property type="entry name" value="YJEF_C_3"/>
    <property type="match status" value="1"/>
</dbReference>
<comment type="function">
    <text evidence="17">Bifunctional enzyme that catalyzes the epimerization of the S- and R-forms of NAD(P)HX and the dehydration of the S-form of NAD(P)HX at the expense of ADP, which is converted to AMP. This allows the repair of both epimers of NAD(P)HX, a damaged form of NAD(P)H that is a result of enzymatic or heat-dependent hydration.</text>
</comment>
<keyword evidence="13" id="KW-0520">NAD</keyword>
<dbReference type="PANTHER" id="PTHR12592">
    <property type="entry name" value="ATP-DEPENDENT (S)-NAD(P)H-HYDRATE DEHYDRATASE FAMILY MEMBER"/>
    <property type="match status" value="1"/>
</dbReference>
<dbReference type="EC" id="4.2.1.136" evidence="7"/>
<dbReference type="GO" id="GO:0052856">
    <property type="term" value="F:NAD(P)HX epimerase activity"/>
    <property type="evidence" value="ECO:0007669"/>
    <property type="project" value="UniProtKB-EC"/>
</dbReference>
<dbReference type="HAMAP" id="MF_01965">
    <property type="entry name" value="NADHX_dehydratase"/>
    <property type="match status" value="1"/>
</dbReference>
<keyword evidence="12" id="KW-0630">Potassium</keyword>
<dbReference type="SUPFAM" id="SSF64153">
    <property type="entry name" value="YjeF N-terminal domain-like"/>
    <property type="match status" value="1"/>
</dbReference>
<organism evidence="23">
    <name type="scientific">hydrothermal vent metagenome</name>
    <dbReference type="NCBI Taxonomy" id="652676"/>
    <lineage>
        <taxon>unclassified sequences</taxon>
        <taxon>metagenomes</taxon>
        <taxon>ecological metagenomes</taxon>
    </lineage>
</organism>